<feature type="signal peptide" evidence="14">
    <location>
        <begin position="1"/>
        <end position="16"/>
    </location>
</feature>
<evidence type="ECO:0000256" key="7">
    <source>
        <dbReference type="ARBA" id="ARBA00022723"/>
    </source>
</evidence>
<keyword evidence="8" id="KW-0460">Magnesium</keyword>
<evidence type="ECO:0000256" key="11">
    <source>
        <dbReference type="ARBA" id="ARBA00023211"/>
    </source>
</evidence>
<dbReference type="HAMAP" id="MF_01033">
    <property type="entry name" value="LeuB_type1"/>
    <property type="match status" value="1"/>
</dbReference>
<keyword evidence="11" id="KW-0464">Manganese</keyword>
<dbReference type="AlphaFoldDB" id="A0ABD3NND9"/>
<keyword evidence="6" id="KW-0028">Amino-acid biosynthesis</keyword>
<dbReference type="InterPro" id="IPR024084">
    <property type="entry name" value="IsoPropMal-DH-like_dom"/>
</dbReference>
<accession>A0ABD3NND9</accession>
<dbReference type="PANTHER" id="PTHR42979:SF1">
    <property type="entry name" value="3-ISOPROPYLMALATE DEHYDROGENASE"/>
    <property type="match status" value="1"/>
</dbReference>
<evidence type="ECO:0000256" key="12">
    <source>
        <dbReference type="ARBA" id="ARBA00023304"/>
    </source>
</evidence>
<evidence type="ECO:0000256" key="2">
    <source>
        <dbReference type="ARBA" id="ARBA00007769"/>
    </source>
</evidence>
<comment type="cofactor">
    <cofactor evidence="13">
        <name>Mg(2+)</name>
        <dbReference type="ChEBI" id="CHEBI:18420"/>
    </cofactor>
    <cofactor evidence="13">
        <name>Mn(2+)</name>
        <dbReference type="ChEBI" id="CHEBI:29035"/>
    </cofactor>
    <text evidence="13">Binds 1 Mg(2+) or Mn(2+) ion per subunit.</text>
</comment>
<dbReference type="SMART" id="SM01329">
    <property type="entry name" value="Iso_dh"/>
    <property type="match status" value="1"/>
</dbReference>
<dbReference type="Gene3D" id="3.40.718.10">
    <property type="entry name" value="Isopropylmalate Dehydrogenase"/>
    <property type="match status" value="1"/>
</dbReference>
<dbReference type="PANTHER" id="PTHR42979">
    <property type="entry name" value="3-ISOPROPYLMALATE DEHYDROGENASE"/>
    <property type="match status" value="1"/>
</dbReference>
<organism evidence="16 17">
    <name type="scientific">Cyclotella atomus</name>
    <dbReference type="NCBI Taxonomy" id="382360"/>
    <lineage>
        <taxon>Eukaryota</taxon>
        <taxon>Sar</taxon>
        <taxon>Stramenopiles</taxon>
        <taxon>Ochrophyta</taxon>
        <taxon>Bacillariophyta</taxon>
        <taxon>Coscinodiscophyceae</taxon>
        <taxon>Thalassiosirophycidae</taxon>
        <taxon>Stephanodiscales</taxon>
        <taxon>Stephanodiscaceae</taxon>
        <taxon>Cyclotella</taxon>
    </lineage>
</organism>
<proteinExistence type="inferred from homology"/>
<evidence type="ECO:0000313" key="17">
    <source>
        <dbReference type="Proteomes" id="UP001530400"/>
    </source>
</evidence>
<protein>
    <recommendedName>
        <fullName evidence="4 13">3-isopropylmalate dehydrogenase</fullName>
        <ecNumber evidence="4 13">1.1.1.85</ecNumber>
    </recommendedName>
</protein>
<feature type="domain" description="Isopropylmalate dehydrogenase-like" evidence="15">
    <location>
        <begin position="40"/>
        <end position="424"/>
    </location>
</feature>
<evidence type="ECO:0000256" key="3">
    <source>
        <dbReference type="ARBA" id="ARBA00011738"/>
    </source>
</evidence>
<comment type="caution">
    <text evidence="16">The sequence shown here is derived from an EMBL/GenBank/DDBJ whole genome shotgun (WGS) entry which is preliminary data.</text>
</comment>
<evidence type="ECO:0000256" key="9">
    <source>
        <dbReference type="ARBA" id="ARBA00023002"/>
    </source>
</evidence>
<evidence type="ECO:0000259" key="15">
    <source>
        <dbReference type="SMART" id="SM01329"/>
    </source>
</evidence>
<evidence type="ECO:0000256" key="1">
    <source>
        <dbReference type="ARBA" id="ARBA00001936"/>
    </source>
</evidence>
<keyword evidence="7 13" id="KW-0479">Metal-binding</keyword>
<dbReference type="FunFam" id="3.40.718.10:FF:000006">
    <property type="entry name" value="3-isopropylmalate dehydrogenase"/>
    <property type="match status" value="1"/>
</dbReference>
<sequence>MKLPIAILALTTPALAFTPSPRISTPTSSLNAVSKKDTYQITLLPGDGIGPEIMSSCKDVLGALQKRCGFTLEMKEALIGGVAIDEAGDPFPDESLEQCLKSDSVLLSCIGGYKVNYNTLPYIAALLPLPIYSLINIHTLICYMIVQWDSNPRELRPETGLLKMRKSMGLFANLRPAKVLSQLIDASTLKREVVEGVDVMVVRELTGDVYFGTPKGIDVVDGKRVGYNNMIYDETEIERIARVAGDVASKRGGKLCSVDKANVLDVSQLWRDVVTDVITKDFPDVELSHMYVDNAAMQLIRWPKQFDTMVTGNIFGDILSDEASMLVGSLGMLPSASIGESGPGVFEPCHGSAPDIAGQDKANPLALILSAAMMLRYDLDRAEEADILEKAVEAVLDQGLRTADIKQEGDGCKLVGCIEMGKAVADIVATIDMEVKV</sequence>
<comment type="catalytic activity">
    <reaction evidence="13">
        <text>(2R,3S)-3-isopropylmalate + NAD(+) = 4-methyl-2-oxopentanoate + CO2 + NADH</text>
        <dbReference type="Rhea" id="RHEA:32271"/>
        <dbReference type="ChEBI" id="CHEBI:16526"/>
        <dbReference type="ChEBI" id="CHEBI:17865"/>
        <dbReference type="ChEBI" id="CHEBI:35121"/>
        <dbReference type="ChEBI" id="CHEBI:57540"/>
        <dbReference type="ChEBI" id="CHEBI:57945"/>
        <dbReference type="EC" id="1.1.1.85"/>
    </reaction>
</comment>
<comment type="pathway">
    <text evidence="13">Amino-acid biosynthesis; L-leucine biosynthesis; L-leucine from 3-methyl-2-oxobutanoate: step 3/4.</text>
</comment>
<dbReference type="Pfam" id="PF00180">
    <property type="entry name" value="Iso_dh"/>
    <property type="match status" value="2"/>
</dbReference>
<evidence type="ECO:0000256" key="5">
    <source>
        <dbReference type="ARBA" id="ARBA00022430"/>
    </source>
</evidence>
<dbReference type="GO" id="GO:0009098">
    <property type="term" value="P:L-leucine biosynthetic process"/>
    <property type="evidence" value="ECO:0007669"/>
    <property type="project" value="UniProtKB-KW"/>
</dbReference>
<evidence type="ECO:0000256" key="4">
    <source>
        <dbReference type="ARBA" id="ARBA00013101"/>
    </source>
</evidence>
<dbReference type="InterPro" id="IPR019818">
    <property type="entry name" value="IsoCit/isopropylmalate_DH_CS"/>
</dbReference>
<evidence type="ECO:0000256" key="13">
    <source>
        <dbReference type="RuleBase" id="RU004445"/>
    </source>
</evidence>
<keyword evidence="14" id="KW-0732">Signal</keyword>
<evidence type="ECO:0000256" key="8">
    <source>
        <dbReference type="ARBA" id="ARBA00022842"/>
    </source>
</evidence>
<comment type="similarity">
    <text evidence="2">Belongs to the isocitrate and isopropylmalate dehydrogenases family.</text>
</comment>
<dbReference type="GO" id="GO:0003862">
    <property type="term" value="F:3-isopropylmalate dehydrogenase activity"/>
    <property type="evidence" value="ECO:0007669"/>
    <property type="project" value="UniProtKB-EC"/>
</dbReference>
<feature type="chain" id="PRO_5044837108" description="3-isopropylmalate dehydrogenase" evidence="14">
    <location>
        <begin position="17"/>
        <end position="437"/>
    </location>
</feature>
<comment type="subunit">
    <text evidence="3 13">Homodimer.</text>
</comment>
<dbReference type="SUPFAM" id="SSF53659">
    <property type="entry name" value="Isocitrate/Isopropylmalate dehydrogenase-like"/>
    <property type="match status" value="1"/>
</dbReference>
<dbReference type="EMBL" id="JALLPJ020001037">
    <property type="protein sequence ID" value="KAL3777565.1"/>
    <property type="molecule type" value="Genomic_DNA"/>
</dbReference>
<gene>
    <name evidence="16" type="ORF">ACHAWO_000827</name>
</gene>
<dbReference type="Proteomes" id="UP001530400">
    <property type="component" value="Unassembled WGS sequence"/>
</dbReference>
<keyword evidence="9" id="KW-0560">Oxidoreductase</keyword>
<dbReference type="GO" id="GO:0046872">
    <property type="term" value="F:metal ion binding"/>
    <property type="evidence" value="ECO:0007669"/>
    <property type="project" value="UniProtKB-KW"/>
</dbReference>
<evidence type="ECO:0000256" key="14">
    <source>
        <dbReference type="SAM" id="SignalP"/>
    </source>
</evidence>
<evidence type="ECO:0000256" key="10">
    <source>
        <dbReference type="ARBA" id="ARBA00023027"/>
    </source>
</evidence>
<keyword evidence="5 13" id="KW-0432">Leucine biosynthesis</keyword>
<keyword evidence="12 13" id="KW-0100">Branched-chain amino acid biosynthesis</keyword>
<comment type="function">
    <text evidence="13">Catalyzes the oxidation of 3-carboxy-2-hydroxy-4-methylpentanoate (3-isopropylmalate) to 3-carboxy-4-methyl-2-oxopentanoate. The product decarboxylates to 4-methyl-2 oxopentanoate.</text>
</comment>
<keyword evidence="17" id="KW-1185">Reference proteome</keyword>
<dbReference type="NCBIfam" id="TIGR00169">
    <property type="entry name" value="leuB"/>
    <property type="match status" value="1"/>
</dbReference>
<name>A0ABD3NND9_9STRA</name>
<evidence type="ECO:0000256" key="6">
    <source>
        <dbReference type="ARBA" id="ARBA00022605"/>
    </source>
</evidence>
<dbReference type="EC" id="1.1.1.85" evidence="4 13"/>
<keyword evidence="10 13" id="KW-0520">NAD</keyword>
<reference evidence="16 17" key="1">
    <citation type="submission" date="2024-10" db="EMBL/GenBank/DDBJ databases">
        <title>Updated reference genomes for cyclostephanoid diatoms.</title>
        <authorList>
            <person name="Roberts W.R."/>
            <person name="Alverson A.J."/>
        </authorList>
    </citation>
    <scope>NUCLEOTIDE SEQUENCE [LARGE SCALE GENOMIC DNA]</scope>
    <source>
        <strain evidence="16 17">AJA010-31</strain>
    </source>
</reference>
<comment type="cofactor">
    <cofactor evidence="1">
        <name>Mn(2+)</name>
        <dbReference type="ChEBI" id="CHEBI:29035"/>
    </cofactor>
</comment>
<evidence type="ECO:0000313" key="16">
    <source>
        <dbReference type="EMBL" id="KAL3777565.1"/>
    </source>
</evidence>
<dbReference type="PROSITE" id="PS00470">
    <property type="entry name" value="IDH_IMDH"/>
    <property type="match status" value="1"/>
</dbReference>
<dbReference type="InterPro" id="IPR004429">
    <property type="entry name" value="Isopropylmalate_DH"/>
</dbReference>